<evidence type="ECO:0000313" key="2">
    <source>
        <dbReference type="Proteomes" id="UP000294530"/>
    </source>
</evidence>
<protein>
    <submittedName>
        <fullName evidence="1">Uncharacterized protein</fullName>
    </submittedName>
</protein>
<dbReference type="OrthoDB" id="4217619at2759"/>
<sequence length="140" mass="15430">MWNTRAMVARRSSLSRSRTHAKSAQVIVQCPRSLQILPFRLPRFFSTSSSASSSNTKSAQMVVAALTVAGTGYLLVATGRQSEQEKQQRDLEIAHERKLSARLAAELVTAEANQHKSDWKATLERVVPAIVSLKLNSPKV</sequence>
<name>A0A976FE94_BRELC</name>
<dbReference type="GeneID" id="94343980"/>
<dbReference type="RefSeq" id="XP_067814595.1">
    <property type="nucleotide sequence ID" value="XM_067958309.1"/>
</dbReference>
<reference evidence="1 2" key="1">
    <citation type="journal article" date="2021" name="Genome Biol.">
        <title>AFLAP: assembly-free linkage analysis pipeline using k-mers from genome sequencing data.</title>
        <authorList>
            <person name="Fletcher K."/>
            <person name="Zhang L."/>
            <person name="Gil J."/>
            <person name="Han R."/>
            <person name="Cavanaugh K."/>
            <person name="Michelmore R."/>
        </authorList>
    </citation>
    <scope>NUCLEOTIDE SEQUENCE [LARGE SCALE GENOMIC DNA]</scope>
    <source>
        <strain evidence="1 2">SF5</strain>
    </source>
</reference>
<comment type="caution">
    <text evidence="1">The sequence shown here is derived from an EMBL/GenBank/DDBJ whole genome shotgun (WGS) entry which is preliminary data.</text>
</comment>
<accession>A0A976FE94</accession>
<keyword evidence="2" id="KW-1185">Reference proteome</keyword>
<dbReference type="KEGG" id="blac:94343980"/>
<proteinExistence type="predicted"/>
<gene>
    <name evidence="1" type="ORF">CCR75_000201</name>
</gene>
<dbReference type="AlphaFoldDB" id="A0A976FE94"/>
<organism evidence="1 2">
    <name type="scientific">Bremia lactucae</name>
    <name type="common">Lettuce downy mildew</name>
    <dbReference type="NCBI Taxonomy" id="4779"/>
    <lineage>
        <taxon>Eukaryota</taxon>
        <taxon>Sar</taxon>
        <taxon>Stramenopiles</taxon>
        <taxon>Oomycota</taxon>
        <taxon>Peronosporomycetes</taxon>
        <taxon>Peronosporales</taxon>
        <taxon>Peronosporaceae</taxon>
        <taxon>Bremia</taxon>
    </lineage>
</organism>
<evidence type="ECO:0000313" key="1">
    <source>
        <dbReference type="EMBL" id="TDH65096.1"/>
    </source>
</evidence>
<dbReference type="EMBL" id="SHOA02000002">
    <property type="protein sequence ID" value="TDH65096.1"/>
    <property type="molecule type" value="Genomic_DNA"/>
</dbReference>
<dbReference type="Proteomes" id="UP000294530">
    <property type="component" value="Unassembled WGS sequence"/>
</dbReference>